<accession>A0A520MG52</accession>
<evidence type="ECO:0000259" key="1">
    <source>
        <dbReference type="Pfam" id="PF07045"/>
    </source>
</evidence>
<dbReference type="InterPro" id="IPR011008">
    <property type="entry name" value="Dimeric_a/b-barrel"/>
</dbReference>
<sequence length="104" mass="12149">MSDVPVYMVVNLKVTDSEEYLKYEKGFFPLLKRYDGQFITFDDNPIALEGDAPRSGRMIIFSFPSEQAAKDWWADEEYQALSSYRRAGTKMEFLTMIRGMPQRD</sequence>
<dbReference type="PANTHER" id="PTHR41521">
    <property type="match status" value="1"/>
</dbReference>
<feature type="domain" description="DUF1330" evidence="1">
    <location>
        <begin position="6"/>
        <end position="94"/>
    </location>
</feature>
<dbReference type="Gene3D" id="3.30.70.100">
    <property type="match status" value="1"/>
</dbReference>
<gene>
    <name evidence="2" type="ORF">EVB03_04655</name>
</gene>
<dbReference type="Proteomes" id="UP000315889">
    <property type="component" value="Unassembled WGS sequence"/>
</dbReference>
<organism evidence="2 3">
    <name type="scientific">SAR92 clade bacterium</name>
    <dbReference type="NCBI Taxonomy" id="2315479"/>
    <lineage>
        <taxon>Bacteria</taxon>
        <taxon>Pseudomonadati</taxon>
        <taxon>Pseudomonadota</taxon>
        <taxon>Gammaproteobacteria</taxon>
        <taxon>Cellvibrionales</taxon>
        <taxon>Porticoccaceae</taxon>
        <taxon>SAR92 clade</taxon>
    </lineage>
</organism>
<reference evidence="2 3" key="1">
    <citation type="submission" date="2019-02" db="EMBL/GenBank/DDBJ databases">
        <title>Prokaryotic population dynamics and viral predation in marine succession experiment using metagenomics: the confinement effect.</title>
        <authorList>
            <person name="Haro-Moreno J.M."/>
            <person name="Rodriguez-Valera F."/>
            <person name="Lopez-Perez M."/>
        </authorList>
    </citation>
    <scope>NUCLEOTIDE SEQUENCE [LARGE SCALE GENOMIC DNA]</scope>
    <source>
        <strain evidence="2">MED-G170</strain>
    </source>
</reference>
<proteinExistence type="predicted"/>
<dbReference type="Pfam" id="PF07045">
    <property type="entry name" value="DUF1330"/>
    <property type="match status" value="1"/>
</dbReference>
<dbReference type="EMBL" id="SHBP01000005">
    <property type="protein sequence ID" value="RZO20212.1"/>
    <property type="molecule type" value="Genomic_DNA"/>
</dbReference>
<evidence type="ECO:0000313" key="2">
    <source>
        <dbReference type="EMBL" id="RZO20212.1"/>
    </source>
</evidence>
<dbReference type="PANTHER" id="PTHR41521:SF4">
    <property type="entry name" value="BLR0684 PROTEIN"/>
    <property type="match status" value="1"/>
</dbReference>
<dbReference type="AlphaFoldDB" id="A0A520MG52"/>
<dbReference type="InterPro" id="IPR010753">
    <property type="entry name" value="DUF1330"/>
</dbReference>
<name>A0A520MG52_9GAMM</name>
<evidence type="ECO:0000313" key="3">
    <source>
        <dbReference type="Proteomes" id="UP000315889"/>
    </source>
</evidence>
<comment type="caution">
    <text evidence="2">The sequence shown here is derived from an EMBL/GenBank/DDBJ whole genome shotgun (WGS) entry which is preliminary data.</text>
</comment>
<dbReference type="SUPFAM" id="SSF54909">
    <property type="entry name" value="Dimeric alpha+beta barrel"/>
    <property type="match status" value="1"/>
</dbReference>
<protein>
    <submittedName>
        <fullName evidence="2">DUF1330 domain-containing protein</fullName>
    </submittedName>
</protein>